<name>A0A1H0GMV6_9ACTN</name>
<protein>
    <recommendedName>
        <fullName evidence="1">(S)-ureidoglycine aminohydrolase cupin domain-containing protein</fullName>
    </recommendedName>
</protein>
<accession>A0A1H0GMV6</accession>
<dbReference type="AlphaFoldDB" id="A0A1H0GMV6"/>
<dbReference type="Gene3D" id="2.60.120.10">
    <property type="entry name" value="Jelly Rolls"/>
    <property type="match status" value="1"/>
</dbReference>
<evidence type="ECO:0000313" key="2">
    <source>
        <dbReference type="EMBL" id="SDO08224.1"/>
    </source>
</evidence>
<dbReference type="SUPFAM" id="SSF51182">
    <property type="entry name" value="RmlC-like cupins"/>
    <property type="match status" value="1"/>
</dbReference>
<dbReference type="PANTHER" id="PTHR40943:SF1">
    <property type="entry name" value="CYTOPLASMIC PROTEIN"/>
    <property type="match status" value="1"/>
</dbReference>
<keyword evidence="3" id="KW-1185">Reference proteome</keyword>
<gene>
    <name evidence="2" type="ORF">SAMN05660199_01291</name>
</gene>
<feature type="domain" description="(S)-ureidoglycine aminohydrolase cupin" evidence="1">
    <location>
        <begin position="53"/>
        <end position="119"/>
    </location>
</feature>
<proteinExistence type="predicted"/>
<organism evidence="2 3">
    <name type="scientific">Klenkia soli</name>
    <dbReference type="NCBI Taxonomy" id="1052260"/>
    <lineage>
        <taxon>Bacteria</taxon>
        <taxon>Bacillati</taxon>
        <taxon>Actinomycetota</taxon>
        <taxon>Actinomycetes</taxon>
        <taxon>Geodermatophilales</taxon>
        <taxon>Geodermatophilaceae</taxon>
        <taxon>Klenkia</taxon>
    </lineage>
</organism>
<dbReference type="RefSeq" id="WP_207500355.1">
    <property type="nucleotide sequence ID" value="NZ_FNIR01000003.1"/>
</dbReference>
<dbReference type="Proteomes" id="UP000199088">
    <property type="component" value="Unassembled WGS sequence"/>
</dbReference>
<dbReference type="EMBL" id="FNIR01000003">
    <property type="protein sequence ID" value="SDO08224.1"/>
    <property type="molecule type" value="Genomic_DNA"/>
</dbReference>
<evidence type="ECO:0000313" key="3">
    <source>
        <dbReference type="Proteomes" id="UP000199088"/>
    </source>
</evidence>
<sequence length="121" mass="12329">MTDASDAPRTTADARLLSPAAAAEPLEELPLAEGTVLAGAPRAGHRTLLDDGTAVGVWELTTGTVTDVEVDEVFVVLAGAGSVTFADGSAVLLAPGVVVRLRAGDATTWVVTETVRKVYVA</sequence>
<dbReference type="STRING" id="1052260.SAMN05660199_01291"/>
<evidence type="ECO:0000259" key="1">
    <source>
        <dbReference type="Pfam" id="PF05899"/>
    </source>
</evidence>
<dbReference type="InterPro" id="IPR014710">
    <property type="entry name" value="RmlC-like_jellyroll"/>
</dbReference>
<dbReference type="Pfam" id="PF05899">
    <property type="entry name" value="Cupin_3"/>
    <property type="match status" value="1"/>
</dbReference>
<dbReference type="PANTHER" id="PTHR40943">
    <property type="entry name" value="CYTOPLASMIC PROTEIN-RELATED"/>
    <property type="match status" value="1"/>
</dbReference>
<dbReference type="InterPro" id="IPR011051">
    <property type="entry name" value="RmlC_Cupin_sf"/>
</dbReference>
<dbReference type="InterPro" id="IPR008579">
    <property type="entry name" value="UGlyAH_Cupin_dom"/>
</dbReference>
<reference evidence="3" key="1">
    <citation type="submission" date="2016-10" db="EMBL/GenBank/DDBJ databases">
        <authorList>
            <person name="Varghese N."/>
            <person name="Submissions S."/>
        </authorList>
    </citation>
    <scope>NUCLEOTIDE SEQUENCE [LARGE SCALE GENOMIC DNA]</scope>
    <source>
        <strain evidence="3">DSM 45843</strain>
    </source>
</reference>